<dbReference type="Pfam" id="PF03169">
    <property type="entry name" value="OPT"/>
    <property type="match status" value="1"/>
</dbReference>
<feature type="transmembrane region" description="Helical" evidence="10">
    <location>
        <begin position="555"/>
        <end position="576"/>
    </location>
</feature>
<dbReference type="GO" id="GO:0035673">
    <property type="term" value="F:oligopeptide transmembrane transporter activity"/>
    <property type="evidence" value="ECO:0007669"/>
    <property type="project" value="InterPro"/>
</dbReference>
<dbReference type="OrthoDB" id="9986677at2759"/>
<feature type="transmembrane region" description="Helical" evidence="10">
    <location>
        <begin position="113"/>
        <end position="136"/>
    </location>
</feature>
<feature type="transmembrane region" description="Helical" evidence="10">
    <location>
        <begin position="157"/>
        <end position="178"/>
    </location>
</feature>
<feature type="transmembrane region" description="Helical" evidence="10">
    <location>
        <begin position="89"/>
        <end position="107"/>
    </location>
</feature>
<evidence type="ECO:0000256" key="7">
    <source>
        <dbReference type="ARBA" id="ARBA00022989"/>
    </source>
</evidence>
<evidence type="ECO:0000313" key="11">
    <source>
        <dbReference type="EMBL" id="KAA8569957.1"/>
    </source>
</evidence>
<feature type="transmembrane region" description="Helical" evidence="10">
    <location>
        <begin position="702"/>
        <end position="724"/>
    </location>
</feature>
<dbReference type="Proteomes" id="UP000322873">
    <property type="component" value="Unassembled WGS sequence"/>
</dbReference>
<evidence type="ECO:0000256" key="4">
    <source>
        <dbReference type="ARBA" id="ARBA00022692"/>
    </source>
</evidence>
<evidence type="ECO:0000256" key="6">
    <source>
        <dbReference type="ARBA" id="ARBA00022927"/>
    </source>
</evidence>
<feature type="transmembrane region" description="Helical" evidence="10">
    <location>
        <begin position="515"/>
        <end position="535"/>
    </location>
</feature>
<feature type="region of interest" description="Disordered" evidence="9">
    <location>
        <begin position="1"/>
        <end position="59"/>
    </location>
</feature>
<dbReference type="EMBL" id="VICG01000007">
    <property type="protein sequence ID" value="KAA8569957.1"/>
    <property type="molecule type" value="Genomic_DNA"/>
</dbReference>
<dbReference type="InterPro" id="IPR004813">
    <property type="entry name" value="OPT"/>
</dbReference>
<feature type="transmembrane region" description="Helical" evidence="10">
    <location>
        <begin position="489"/>
        <end position="508"/>
    </location>
</feature>
<keyword evidence="4 10" id="KW-0812">Transmembrane</keyword>
<dbReference type="NCBIfam" id="TIGR00728">
    <property type="entry name" value="OPT_sfam"/>
    <property type="match status" value="1"/>
</dbReference>
<reference evidence="11 12" key="1">
    <citation type="submission" date="2019-06" db="EMBL/GenBank/DDBJ databases">
        <title>Genome Sequence of the Brown Rot Fungal Pathogen Monilinia fructicola.</title>
        <authorList>
            <person name="De Miccolis Angelini R.M."/>
            <person name="Landi L."/>
            <person name="Abate D."/>
            <person name="Pollastro S."/>
            <person name="Romanazzi G."/>
            <person name="Faretra F."/>
        </authorList>
    </citation>
    <scope>NUCLEOTIDE SEQUENCE [LARGE SCALE GENOMIC DNA]</scope>
    <source>
        <strain evidence="11 12">Mfrc123</strain>
    </source>
</reference>
<evidence type="ECO:0000256" key="9">
    <source>
        <dbReference type="SAM" id="MobiDB-lite"/>
    </source>
</evidence>
<accession>A0A5M9JMJ6</accession>
<dbReference type="PANTHER" id="PTHR22601">
    <property type="entry name" value="ISP4 LIKE PROTEIN"/>
    <property type="match status" value="1"/>
</dbReference>
<evidence type="ECO:0000313" key="12">
    <source>
        <dbReference type="Proteomes" id="UP000322873"/>
    </source>
</evidence>
<dbReference type="GO" id="GO:0016020">
    <property type="term" value="C:membrane"/>
    <property type="evidence" value="ECO:0007669"/>
    <property type="project" value="UniProtKB-SubCell"/>
</dbReference>
<feature type="transmembrane region" description="Helical" evidence="10">
    <location>
        <begin position="190"/>
        <end position="210"/>
    </location>
</feature>
<dbReference type="VEuPathDB" id="FungiDB:MFRU_005g01100"/>
<keyword evidence="7 10" id="KW-1133">Transmembrane helix</keyword>
<keyword evidence="8 10" id="KW-0472">Membrane</keyword>
<feature type="transmembrane region" description="Helical" evidence="10">
    <location>
        <begin position="745"/>
        <end position="767"/>
    </location>
</feature>
<keyword evidence="5" id="KW-0571">Peptide transport</keyword>
<feature type="transmembrane region" description="Helical" evidence="10">
    <location>
        <begin position="325"/>
        <end position="345"/>
    </location>
</feature>
<feature type="transmembrane region" description="Helical" evidence="10">
    <location>
        <begin position="667"/>
        <end position="690"/>
    </location>
</feature>
<proteinExistence type="inferred from homology"/>
<feature type="transmembrane region" description="Helical" evidence="10">
    <location>
        <begin position="636"/>
        <end position="655"/>
    </location>
</feature>
<name>A0A5M9JMJ6_MONFR</name>
<dbReference type="InterPro" id="IPR004648">
    <property type="entry name" value="Oligpept_transpt"/>
</dbReference>
<feature type="transmembrane region" description="Helical" evidence="10">
    <location>
        <begin position="248"/>
        <end position="276"/>
    </location>
</feature>
<evidence type="ECO:0008006" key="13">
    <source>
        <dbReference type="Google" id="ProtNLM"/>
    </source>
</evidence>
<sequence>MDSSRETAVVYDEKTHQTPAITKNPESVDSNDVKKDKLGETPYETEVSSGSDEEGRGGDVNALETAEDIVTAVINVEDDPSLNPWTFRMFFIGLGLSAFGAVLQEIFYFKPQVIYVSVMFLTVIAYAIGEFMAIVIPRWGAIGRFLNPGPFNQKEHAAAVIMASAAAVSALSTEALAAQKLWYGGYPSQAAGVFLTLASQLIGYGIAGMMRSSLLWPTKMLYPANLPVTTVLETLHKDKATNKKRMKVFWIIFFALLIWELLPEYIFPLLIGVSIFCLADQHSLVFTHLFGGANGNEGVGLLSFSFDWNYVAGFGSPLWMPLQTLVNSFIGTLGCIVLFMGVYYGNIWRAQDFPFLSQELFNADSNFTYYDTFNGTTILNDDFTVNEEALDAAGIPYMASTYIVYLISSNMGFTANFVHMFLWNYADVKAGWAWANKATLKKFLTPSHYMFWKGSNGKRTEEEKQALRDDPNIDPHYRIMVDYDEVPDLWYFLAFLASFITSMACLYAMKSTLPWWGLIVAMLFLIVFMLFFGAQYAITGFQFNIEPIAQTLAGYLFPGAPLANMYFTTFTFNALQQGQYLLRDLKLAQQNKLSPKVTFTTQIIGCIFGACLNYVMMFTIVKNQTPNLLTIQGTPIWSGANVQSFNSLAIAWSIAPKMFSIGARYQWVTISYLLGFIVPVPFWIMARYFPHQRVWSYLNLSIILWYFGYLCVGINSSVFMYYYIGAFGQFYLRKYRPKYFVKWNYLVSAGLDGGTQVMLFLLTFAVAGGSGVSRPFPTWAGNPASGNVDKCMYNPANDS</sequence>
<comment type="similarity">
    <text evidence="2">Belongs to the oligopeptide OPT transporter family.</text>
</comment>
<dbReference type="GO" id="GO:0015031">
    <property type="term" value="P:protein transport"/>
    <property type="evidence" value="ECO:0007669"/>
    <property type="project" value="UniProtKB-KW"/>
</dbReference>
<organism evidence="11 12">
    <name type="scientific">Monilinia fructicola</name>
    <name type="common">Brown rot fungus</name>
    <name type="synonym">Ciboria fructicola</name>
    <dbReference type="NCBI Taxonomy" id="38448"/>
    <lineage>
        <taxon>Eukaryota</taxon>
        <taxon>Fungi</taxon>
        <taxon>Dikarya</taxon>
        <taxon>Ascomycota</taxon>
        <taxon>Pezizomycotina</taxon>
        <taxon>Leotiomycetes</taxon>
        <taxon>Helotiales</taxon>
        <taxon>Sclerotiniaceae</taxon>
        <taxon>Monilinia</taxon>
    </lineage>
</organism>
<feature type="transmembrane region" description="Helical" evidence="10">
    <location>
        <begin position="597"/>
        <end position="616"/>
    </location>
</feature>
<evidence type="ECO:0000256" key="3">
    <source>
        <dbReference type="ARBA" id="ARBA00022448"/>
    </source>
</evidence>
<keyword evidence="6" id="KW-0653">Protein transport</keyword>
<evidence type="ECO:0000256" key="5">
    <source>
        <dbReference type="ARBA" id="ARBA00022856"/>
    </source>
</evidence>
<keyword evidence="12" id="KW-1185">Reference proteome</keyword>
<gene>
    <name evidence="11" type="ORF">EYC84_002295</name>
</gene>
<keyword evidence="3" id="KW-0813">Transport</keyword>
<evidence type="ECO:0000256" key="1">
    <source>
        <dbReference type="ARBA" id="ARBA00004141"/>
    </source>
</evidence>
<evidence type="ECO:0000256" key="2">
    <source>
        <dbReference type="ARBA" id="ARBA00008807"/>
    </source>
</evidence>
<comment type="subcellular location">
    <subcellularLocation>
        <location evidence="1">Membrane</location>
        <topology evidence="1">Multi-pass membrane protein</topology>
    </subcellularLocation>
</comment>
<feature type="compositionally biased region" description="Polar residues" evidence="9">
    <location>
        <begin position="17"/>
        <end position="30"/>
    </location>
</feature>
<comment type="caution">
    <text evidence="11">The sequence shown here is derived from an EMBL/GenBank/DDBJ whole genome shotgun (WGS) entry which is preliminary data.</text>
</comment>
<feature type="transmembrane region" description="Helical" evidence="10">
    <location>
        <begin position="402"/>
        <end position="422"/>
    </location>
</feature>
<evidence type="ECO:0000256" key="10">
    <source>
        <dbReference type="SAM" id="Phobius"/>
    </source>
</evidence>
<protein>
    <recommendedName>
        <fullName evidence="13">OPT superfamily oligopeptide transporter</fullName>
    </recommendedName>
</protein>
<dbReference type="AlphaFoldDB" id="A0A5M9JMJ6"/>
<evidence type="ECO:0000256" key="8">
    <source>
        <dbReference type="ARBA" id="ARBA00023136"/>
    </source>
</evidence>